<dbReference type="InterPro" id="IPR000209">
    <property type="entry name" value="Peptidase_S8/S53_dom"/>
</dbReference>
<feature type="active site" description="Charge relay system" evidence="1">
    <location>
        <position position="117"/>
    </location>
</feature>
<dbReference type="PANTHER" id="PTHR43806">
    <property type="entry name" value="PEPTIDASE S8"/>
    <property type="match status" value="1"/>
</dbReference>
<comment type="similarity">
    <text evidence="1">Belongs to the peptidase S8 family.</text>
</comment>
<keyword evidence="1" id="KW-0720">Serine protease</keyword>
<feature type="active site" description="Charge relay system" evidence="1">
    <location>
        <position position="343"/>
    </location>
</feature>
<evidence type="ECO:0000259" key="2">
    <source>
        <dbReference type="Pfam" id="PF00082"/>
    </source>
</evidence>
<keyword evidence="1" id="KW-0645">Protease</keyword>
<organism evidence="3 4">
    <name type="scientific">Clostridium mobile</name>
    <dbReference type="NCBI Taxonomy" id="2841512"/>
    <lineage>
        <taxon>Bacteria</taxon>
        <taxon>Bacillati</taxon>
        <taxon>Bacillota</taxon>
        <taxon>Clostridia</taxon>
        <taxon>Eubacteriales</taxon>
        <taxon>Clostridiaceae</taxon>
        <taxon>Clostridium</taxon>
    </lineage>
</organism>
<dbReference type="PANTHER" id="PTHR43806:SF65">
    <property type="entry name" value="SERINE PROTEASE APRX"/>
    <property type="match status" value="1"/>
</dbReference>
<dbReference type="PROSITE" id="PS51892">
    <property type="entry name" value="SUBTILASE"/>
    <property type="match status" value="1"/>
</dbReference>
<dbReference type="EMBL" id="JAHLQF010000005">
    <property type="protein sequence ID" value="MBU5486347.1"/>
    <property type="molecule type" value="Genomic_DNA"/>
</dbReference>
<name>A0ABS6EM81_9CLOT</name>
<dbReference type="Proteomes" id="UP000726170">
    <property type="component" value="Unassembled WGS sequence"/>
</dbReference>
<comment type="caution">
    <text evidence="3">The sequence shown here is derived from an EMBL/GenBank/DDBJ whole genome shotgun (WGS) entry which is preliminary data.</text>
</comment>
<keyword evidence="4" id="KW-1185">Reference proteome</keyword>
<evidence type="ECO:0000256" key="1">
    <source>
        <dbReference type="PROSITE-ProRule" id="PRU01240"/>
    </source>
</evidence>
<proteinExistence type="inferred from homology"/>
<evidence type="ECO:0000313" key="3">
    <source>
        <dbReference type="EMBL" id="MBU5486347.1"/>
    </source>
</evidence>
<accession>A0ABS6EM81</accession>
<dbReference type="InterPro" id="IPR050131">
    <property type="entry name" value="Peptidase_S8_subtilisin-like"/>
</dbReference>
<evidence type="ECO:0000313" key="4">
    <source>
        <dbReference type="Proteomes" id="UP000726170"/>
    </source>
</evidence>
<sequence>MFWFKNRLNDDLKKIVKSNSYKNIRVLIHCKTLHEKIEHRIKNLGGKVIRTIPSLNCISANISPKVIDKLLEYPYIKYITFDSHAFLCGESILSANGVVWGEKYRLTGKGICVGIIDSGTYPHSDLLSPNNKIIKFVDLINNYKYPYDDNGHGTAISGIICGSGHLSKGVYRGVAENSYLYSIKTFNNLGKGYVSDILYSVHKLIEESDEFNIKVICLPFEITENDNFILSLFSKLFKLAVEKNIVIVVPSGHNGNDECSMRGIAILENCITVGGLDTTSSAIKPYTNSSAGPSNKIEKPDLSAACVNICSLNSNVNFLSERNGMKIYPQPLESPYTFYTGTSCAAAYVAGICSLLFENNQNLTFNDISSLFKVSCNLLDIPKAIQGRGTVDLIKLLP</sequence>
<feature type="domain" description="Peptidase S8/S53" evidence="2">
    <location>
        <begin position="108"/>
        <end position="373"/>
    </location>
</feature>
<keyword evidence="1" id="KW-0378">Hydrolase</keyword>
<protein>
    <submittedName>
        <fullName evidence="3">S8 family serine peptidase</fullName>
    </submittedName>
</protein>
<dbReference type="InterPro" id="IPR022398">
    <property type="entry name" value="Peptidase_S8_His-AS"/>
</dbReference>
<reference evidence="3 4" key="1">
    <citation type="submission" date="2021-06" db="EMBL/GenBank/DDBJ databases">
        <authorList>
            <person name="Sun Q."/>
            <person name="Li D."/>
        </authorList>
    </citation>
    <scope>NUCLEOTIDE SEQUENCE [LARGE SCALE GENOMIC DNA]</scope>
    <source>
        <strain evidence="3 4">MSJ-11</strain>
    </source>
</reference>
<dbReference type="PROSITE" id="PS00137">
    <property type="entry name" value="SUBTILASE_HIS"/>
    <property type="match status" value="1"/>
</dbReference>
<gene>
    <name evidence="3" type="ORF">KQI86_18720</name>
</gene>
<feature type="active site" description="Charge relay system" evidence="1">
    <location>
        <position position="152"/>
    </location>
</feature>
<dbReference type="RefSeq" id="WP_216440949.1">
    <property type="nucleotide sequence ID" value="NZ_JAHLQF010000005.1"/>
</dbReference>
<dbReference type="Pfam" id="PF00082">
    <property type="entry name" value="Peptidase_S8"/>
    <property type="match status" value="1"/>
</dbReference>